<dbReference type="STRING" id="1129374.AJE_14890"/>
<evidence type="ECO:0000256" key="1">
    <source>
        <dbReference type="SAM" id="Phobius"/>
    </source>
</evidence>
<comment type="caution">
    <text evidence="2">The sequence shown here is derived from an EMBL/GenBank/DDBJ whole genome shotgun (WGS) entry which is preliminary data.</text>
</comment>
<feature type="transmembrane region" description="Helical" evidence="1">
    <location>
        <begin position="20"/>
        <end position="40"/>
    </location>
</feature>
<sequence>MSAAVSKLNWRAIIGFELCWFLLVYFQQLAFWPVLAYLLYGLWRLVGTRRRLAVVIIALLGIALDSALIQLDILSFALRDSLPLWFWLLWGIFALAVVELLADFLQKPWLAFVLGAAGGPLSYIGGAALSGGVLSFPAGYLSYGVLALIWGGLAVLYGQSRRFYV</sequence>
<feature type="transmembrane region" description="Helical" evidence="1">
    <location>
        <begin position="52"/>
        <end position="78"/>
    </location>
</feature>
<keyword evidence="3" id="KW-1185">Reference proteome</keyword>
<gene>
    <name evidence="2" type="ORF">AJE_14890</name>
</gene>
<organism evidence="2 3">
    <name type="scientific">Alishewanella jeotgali KCTC 22429</name>
    <dbReference type="NCBI Taxonomy" id="1129374"/>
    <lineage>
        <taxon>Bacteria</taxon>
        <taxon>Pseudomonadati</taxon>
        <taxon>Pseudomonadota</taxon>
        <taxon>Gammaproteobacteria</taxon>
        <taxon>Alteromonadales</taxon>
        <taxon>Alteromonadaceae</taxon>
        <taxon>Alishewanella</taxon>
    </lineage>
</organism>
<keyword evidence="1" id="KW-1133">Transmembrane helix</keyword>
<keyword evidence="1" id="KW-0812">Transmembrane</keyword>
<evidence type="ECO:0000313" key="3">
    <source>
        <dbReference type="Proteomes" id="UP000012046"/>
    </source>
</evidence>
<accession>H3ZHX0</accession>
<keyword evidence="1" id="KW-0472">Membrane</keyword>
<dbReference type="AlphaFoldDB" id="H3ZHX0"/>
<feature type="transmembrane region" description="Helical" evidence="1">
    <location>
        <begin position="84"/>
        <end position="102"/>
    </location>
</feature>
<dbReference type="PATRIC" id="fig|1129374.4.peg.2949"/>
<evidence type="ECO:0008006" key="4">
    <source>
        <dbReference type="Google" id="ProtNLM"/>
    </source>
</evidence>
<protein>
    <recommendedName>
        <fullName evidence="4">DUF2878 domain-containing protein</fullName>
    </recommendedName>
</protein>
<reference evidence="2 3" key="1">
    <citation type="journal article" date="2012" name="J. Bacteriol.">
        <title>Genome Sequence of Extracellular-Protease-Producing Alishewanella jeotgali Isolated from Traditional Korean Fermented Seafood.</title>
        <authorList>
            <person name="Jung J."/>
            <person name="Chun J."/>
            <person name="Park W."/>
        </authorList>
    </citation>
    <scope>NUCLEOTIDE SEQUENCE [LARGE SCALE GENOMIC DNA]</scope>
    <source>
        <strain evidence="2 3">KCTC 22429</strain>
    </source>
</reference>
<name>H3ZHX0_9ALTE</name>
<dbReference type="Pfam" id="PF11086">
    <property type="entry name" value="DUF2878"/>
    <property type="match status" value="1"/>
</dbReference>
<dbReference type="EMBL" id="AHTH01000048">
    <property type="protein sequence ID" value="EHR39976.1"/>
    <property type="molecule type" value="Genomic_DNA"/>
</dbReference>
<dbReference type="InterPro" id="IPR021306">
    <property type="entry name" value="DUF2878"/>
</dbReference>
<proteinExistence type="predicted"/>
<dbReference type="Proteomes" id="UP000012046">
    <property type="component" value="Unassembled WGS sequence"/>
</dbReference>
<evidence type="ECO:0000313" key="2">
    <source>
        <dbReference type="EMBL" id="EHR39976.1"/>
    </source>
</evidence>
<feature type="transmembrane region" description="Helical" evidence="1">
    <location>
        <begin position="109"/>
        <end position="134"/>
    </location>
</feature>
<feature type="transmembrane region" description="Helical" evidence="1">
    <location>
        <begin position="140"/>
        <end position="158"/>
    </location>
</feature>